<accession>A0ACB8DXQ6</accession>
<evidence type="ECO:0000313" key="1">
    <source>
        <dbReference type="EMBL" id="KAH7979131.1"/>
    </source>
</evidence>
<evidence type="ECO:0000313" key="2">
    <source>
        <dbReference type="Proteomes" id="UP000821865"/>
    </source>
</evidence>
<reference evidence="1" key="1">
    <citation type="submission" date="2020-05" db="EMBL/GenBank/DDBJ databases">
        <title>Large-scale comparative analyses of tick genomes elucidate their genetic diversity and vector capacities.</title>
        <authorList>
            <person name="Jia N."/>
            <person name="Wang J."/>
            <person name="Shi W."/>
            <person name="Du L."/>
            <person name="Sun Y."/>
            <person name="Zhan W."/>
            <person name="Jiang J."/>
            <person name="Wang Q."/>
            <person name="Zhang B."/>
            <person name="Ji P."/>
            <person name="Sakyi L.B."/>
            <person name="Cui X."/>
            <person name="Yuan T."/>
            <person name="Jiang B."/>
            <person name="Yang W."/>
            <person name="Lam T.T.-Y."/>
            <person name="Chang Q."/>
            <person name="Ding S."/>
            <person name="Wang X."/>
            <person name="Zhu J."/>
            <person name="Ruan X."/>
            <person name="Zhao L."/>
            <person name="Wei J."/>
            <person name="Que T."/>
            <person name="Du C."/>
            <person name="Cheng J."/>
            <person name="Dai P."/>
            <person name="Han X."/>
            <person name="Huang E."/>
            <person name="Gao Y."/>
            <person name="Liu J."/>
            <person name="Shao H."/>
            <person name="Ye R."/>
            <person name="Li L."/>
            <person name="Wei W."/>
            <person name="Wang X."/>
            <person name="Wang C."/>
            <person name="Yang T."/>
            <person name="Huo Q."/>
            <person name="Li W."/>
            <person name="Guo W."/>
            <person name="Chen H."/>
            <person name="Zhou L."/>
            <person name="Ni X."/>
            <person name="Tian J."/>
            <person name="Zhou Y."/>
            <person name="Sheng Y."/>
            <person name="Liu T."/>
            <person name="Pan Y."/>
            <person name="Xia L."/>
            <person name="Li J."/>
            <person name="Zhao F."/>
            <person name="Cao W."/>
        </authorList>
    </citation>
    <scope>NUCLEOTIDE SEQUENCE</scope>
    <source>
        <strain evidence="1">Dsil-2018</strain>
    </source>
</reference>
<sequence length="139" mass="15801">MKSELTAYAGLSRNRFEKLVNNLHLVDVNNPNPNDRLWKVRPLLDQFAARCHELQKEDRLCIDEQIVPFKGRLDIKQYAKGNPHPWGVKIFMLCGESGLVYDFLPYQGSTTNLEDPFKQQYGITGAIVSHLASSIPSDV</sequence>
<protein>
    <submittedName>
        <fullName evidence="1">Uncharacterized protein</fullName>
    </submittedName>
</protein>
<gene>
    <name evidence="1" type="ORF">HPB49_008293</name>
</gene>
<dbReference type="EMBL" id="CM023470">
    <property type="protein sequence ID" value="KAH7979131.1"/>
    <property type="molecule type" value="Genomic_DNA"/>
</dbReference>
<proteinExistence type="predicted"/>
<dbReference type="Proteomes" id="UP000821865">
    <property type="component" value="Chromosome 1"/>
</dbReference>
<comment type="caution">
    <text evidence="1">The sequence shown here is derived from an EMBL/GenBank/DDBJ whole genome shotgun (WGS) entry which is preliminary data.</text>
</comment>
<name>A0ACB8DXQ6_DERSI</name>
<organism evidence="1 2">
    <name type="scientific">Dermacentor silvarum</name>
    <name type="common">Tick</name>
    <dbReference type="NCBI Taxonomy" id="543639"/>
    <lineage>
        <taxon>Eukaryota</taxon>
        <taxon>Metazoa</taxon>
        <taxon>Ecdysozoa</taxon>
        <taxon>Arthropoda</taxon>
        <taxon>Chelicerata</taxon>
        <taxon>Arachnida</taxon>
        <taxon>Acari</taxon>
        <taxon>Parasitiformes</taxon>
        <taxon>Ixodida</taxon>
        <taxon>Ixodoidea</taxon>
        <taxon>Ixodidae</taxon>
        <taxon>Rhipicephalinae</taxon>
        <taxon>Dermacentor</taxon>
    </lineage>
</organism>
<keyword evidence="2" id="KW-1185">Reference proteome</keyword>